<dbReference type="EMBL" id="CP089982">
    <property type="protein sequence ID" value="WXA91780.1"/>
    <property type="molecule type" value="Genomic_DNA"/>
</dbReference>
<name>A0ABZ2K2K8_9BACT</name>
<dbReference type="PANTHER" id="PTHR21327">
    <property type="entry name" value="GTP CYCLOHYDROLASE II-RELATED"/>
    <property type="match status" value="1"/>
</dbReference>
<comment type="caution">
    <text evidence="10">Lacks conserved residue(s) required for the propagation of feature annotation.</text>
</comment>
<comment type="cofactor">
    <cofactor evidence="10">
        <name>Mg(2+)</name>
        <dbReference type="ChEBI" id="CHEBI:18420"/>
    </cofactor>
    <cofactor evidence="10">
        <name>Mn(2+)</name>
        <dbReference type="ChEBI" id="CHEBI:29035"/>
    </cofactor>
    <text evidence="10">Binds 2 divalent metal cations per subunit. Magnesium or manganese.</text>
</comment>
<evidence type="ECO:0000313" key="13">
    <source>
        <dbReference type="Proteomes" id="UP001379533"/>
    </source>
</evidence>
<dbReference type="HAMAP" id="MF_00180">
    <property type="entry name" value="RibB"/>
    <property type="match status" value="1"/>
</dbReference>
<dbReference type="InterPro" id="IPR036144">
    <property type="entry name" value="RibA-like_sf"/>
</dbReference>
<feature type="binding site" evidence="10">
    <location>
        <begin position="151"/>
        <end position="155"/>
    </location>
    <ligand>
        <name>D-ribulose 5-phosphate</name>
        <dbReference type="ChEBI" id="CHEBI:58121"/>
    </ligand>
</feature>
<dbReference type="Pfam" id="PF00926">
    <property type="entry name" value="DHBP_synthase"/>
    <property type="match status" value="1"/>
</dbReference>
<keyword evidence="10" id="KW-0464">Manganese</keyword>
<evidence type="ECO:0000256" key="10">
    <source>
        <dbReference type="HAMAP-Rule" id="MF_00180"/>
    </source>
</evidence>
<dbReference type="Pfam" id="PF00925">
    <property type="entry name" value="GTP_cyclohydro2"/>
    <property type="match status" value="1"/>
</dbReference>
<accession>A0ABZ2K2K8</accession>
<comment type="similarity">
    <text evidence="10">Belongs to the DHBP synthase family.</text>
</comment>
<dbReference type="GO" id="GO:0008686">
    <property type="term" value="F:3,4-dihydroxy-2-butanone-4-phosphate synthase activity"/>
    <property type="evidence" value="ECO:0007669"/>
    <property type="project" value="UniProtKB-EC"/>
</dbReference>
<comment type="function">
    <text evidence="2 10">Catalyzes the conversion of D-ribulose 5-phosphate to formate and 3,4-dihydroxy-2-butanone 4-phosphate.</text>
</comment>
<evidence type="ECO:0000256" key="3">
    <source>
        <dbReference type="ARBA" id="ARBA00004904"/>
    </source>
</evidence>
<evidence type="ECO:0000256" key="7">
    <source>
        <dbReference type="ARBA" id="ARBA00018836"/>
    </source>
</evidence>
<dbReference type="InterPro" id="IPR017945">
    <property type="entry name" value="DHBP_synth_RibB-like_a/b_dom"/>
</dbReference>
<feature type="site" description="Essential for catalytic activity" evidence="10">
    <location>
        <position position="137"/>
    </location>
</feature>
<feature type="binding site" evidence="10">
    <location>
        <position position="37"/>
    </location>
    <ligand>
        <name>Mg(2+)</name>
        <dbReference type="ChEBI" id="CHEBI:18420"/>
        <label>1</label>
    </ligand>
</feature>
<dbReference type="PANTHER" id="PTHR21327:SF18">
    <property type="entry name" value="3,4-DIHYDROXY-2-BUTANONE 4-PHOSPHATE SYNTHASE"/>
    <property type="match status" value="1"/>
</dbReference>
<feature type="binding site" evidence="10">
    <location>
        <position position="37"/>
    </location>
    <ligand>
        <name>Mg(2+)</name>
        <dbReference type="ChEBI" id="CHEBI:18420"/>
        <label>2</label>
    </ligand>
</feature>
<dbReference type="PIRSF" id="PIRSF001259">
    <property type="entry name" value="RibA"/>
    <property type="match status" value="1"/>
</dbReference>
<proteinExistence type="inferred from homology"/>
<evidence type="ECO:0000259" key="11">
    <source>
        <dbReference type="Pfam" id="PF00925"/>
    </source>
</evidence>
<evidence type="ECO:0000256" key="4">
    <source>
        <dbReference type="ARBA" id="ARBA00005520"/>
    </source>
</evidence>
<dbReference type="Gene3D" id="3.40.50.10990">
    <property type="entry name" value="GTP cyclohydrolase II"/>
    <property type="match status" value="1"/>
</dbReference>
<dbReference type="NCBIfam" id="TIGR00506">
    <property type="entry name" value="ribB"/>
    <property type="match status" value="1"/>
</dbReference>
<evidence type="ECO:0000256" key="9">
    <source>
        <dbReference type="ARBA" id="ARBA00022723"/>
    </source>
</evidence>
<evidence type="ECO:0000256" key="8">
    <source>
        <dbReference type="ARBA" id="ARBA00022619"/>
    </source>
</evidence>
<dbReference type="Proteomes" id="UP001379533">
    <property type="component" value="Chromosome"/>
</dbReference>
<evidence type="ECO:0000256" key="1">
    <source>
        <dbReference type="ARBA" id="ARBA00000141"/>
    </source>
</evidence>
<comment type="pathway">
    <text evidence="3 10">Cofactor biosynthesis; riboflavin biosynthesis; 2-hydroxy-3-oxobutyl phosphate from D-ribulose 5-phosphate: step 1/1.</text>
</comment>
<dbReference type="Gene3D" id="3.90.870.10">
    <property type="entry name" value="DHBP synthase"/>
    <property type="match status" value="1"/>
</dbReference>
<dbReference type="SUPFAM" id="SSF55821">
    <property type="entry name" value="YrdC/RibB"/>
    <property type="match status" value="1"/>
</dbReference>
<feature type="site" description="Essential for catalytic activity" evidence="10">
    <location>
        <position position="175"/>
    </location>
</feature>
<keyword evidence="13" id="KW-1185">Reference proteome</keyword>
<feature type="binding site" evidence="10">
    <location>
        <begin position="36"/>
        <end position="37"/>
    </location>
    <ligand>
        <name>D-ribulose 5-phosphate</name>
        <dbReference type="ChEBI" id="CHEBI:58121"/>
    </ligand>
</feature>
<evidence type="ECO:0000256" key="5">
    <source>
        <dbReference type="ARBA" id="ARBA00008976"/>
    </source>
</evidence>
<protein>
    <recommendedName>
        <fullName evidence="7 10">3,4-dihydroxy-2-butanone 4-phosphate synthase</fullName>
        <shortName evidence="10">DHBP synthase</shortName>
        <ecNumber evidence="6 10">4.1.99.12</ecNumber>
    </recommendedName>
</protein>
<evidence type="ECO:0000256" key="6">
    <source>
        <dbReference type="ARBA" id="ARBA00012153"/>
    </source>
</evidence>
<gene>
    <name evidence="10 12" type="primary">ribB</name>
    <name evidence="12" type="ORF">LZC95_35685</name>
</gene>
<comment type="subunit">
    <text evidence="10">Homodimer.</text>
</comment>
<sequence>MAPMLDIDPRLLERVNAAIHAIRSGKMVILTDDEDRENEGDLCMAAEFATAEAINFMATHGRGLICLTLVEEQIDRLGLPMMQSPGRGGPPLGTAFTVSVEARHGVTTGISAADRAFTTRLAASPDCRPDDLVTPGHVFPLKARTGGVLVRTGQTEGSVDLARLAGLTPAGVICEIMNEDGTMARMPDLEIFAKKHGLLIVTIADLIQYRLQTERLVRRLTEQSILLDATGTVWRTIVYESATDGRQLLALVKGDVEGGGPVVCRMHAGSLIADTFASTPREGARNLKEAFRHIEAEGRGVVVYLPPKGNVELELELHAALSAPPHEKKEYPLRDFGLGAQVLFDLGLHKIRLLTNNPRKIAGITGYGLEVVESIPLRSMTSKVPPAPSSGRLP</sequence>
<keyword evidence="9 10" id="KW-0479">Metal-binding</keyword>
<keyword evidence="8 10" id="KW-0686">Riboflavin biosynthesis</keyword>
<organism evidence="12 13">
    <name type="scientific">Pendulispora brunnea</name>
    <dbReference type="NCBI Taxonomy" id="2905690"/>
    <lineage>
        <taxon>Bacteria</taxon>
        <taxon>Pseudomonadati</taxon>
        <taxon>Myxococcota</taxon>
        <taxon>Myxococcia</taxon>
        <taxon>Myxococcales</taxon>
        <taxon>Sorangiineae</taxon>
        <taxon>Pendulisporaceae</taxon>
        <taxon>Pendulispora</taxon>
    </lineage>
</organism>
<dbReference type="InterPro" id="IPR000422">
    <property type="entry name" value="DHBP_synthase_RibB"/>
</dbReference>
<dbReference type="RefSeq" id="WP_394842398.1">
    <property type="nucleotide sequence ID" value="NZ_CP089982.1"/>
</dbReference>
<reference evidence="12 13" key="1">
    <citation type="submission" date="2021-12" db="EMBL/GenBank/DDBJ databases">
        <title>Discovery of the Pendulisporaceae a myxobacterial family with distinct sporulation behavior and unique specialized metabolism.</title>
        <authorList>
            <person name="Garcia R."/>
            <person name="Popoff A."/>
            <person name="Bader C.D."/>
            <person name="Loehr J."/>
            <person name="Walesch S."/>
            <person name="Walt C."/>
            <person name="Boldt J."/>
            <person name="Bunk B."/>
            <person name="Haeckl F.J.F.P.J."/>
            <person name="Gunesch A.P."/>
            <person name="Birkelbach J."/>
            <person name="Nuebel U."/>
            <person name="Pietschmann T."/>
            <person name="Bach T."/>
            <person name="Mueller R."/>
        </authorList>
    </citation>
    <scope>NUCLEOTIDE SEQUENCE [LARGE SCALE GENOMIC DNA]</scope>
    <source>
        <strain evidence="12 13">MSr12523</strain>
    </source>
</reference>
<comment type="similarity">
    <text evidence="5">In the C-terminal section; belongs to the GTP cyclohydrolase II family.</text>
</comment>
<dbReference type="InterPro" id="IPR032677">
    <property type="entry name" value="GTP_cyclohydro_II"/>
</dbReference>
<feature type="domain" description="GTP cyclohydrolase II" evidence="11">
    <location>
        <begin position="231"/>
        <end position="376"/>
    </location>
</feature>
<evidence type="ECO:0000256" key="2">
    <source>
        <dbReference type="ARBA" id="ARBA00002284"/>
    </source>
</evidence>
<feature type="binding site" evidence="10">
    <location>
        <position position="41"/>
    </location>
    <ligand>
        <name>D-ribulose 5-phosphate</name>
        <dbReference type="ChEBI" id="CHEBI:58121"/>
    </ligand>
</feature>
<keyword evidence="10 12" id="KW-0456">Lyase</keyword>
<evidence type="ECO:0000313" key="12">
    <source>
        <dbReference type="EMBL" id="WXA91780.1"/>
    </source>
</evidence>
<comment type="catalytic activity">
    <reaction evidence="1 10">
        <text>D-ribulose 5-phosphate = (2S)-2-hydroxy-3-oxobutyl phosphate + formate + H(+)</text>
        <dbReference type="Rhea" id="RHEA:18457"/>
        <dbReference type="ChEBI" id="CHEBI:15378"/>
        <dbReference type="ChEBI" id="CHEBI:15740"/>
        <dbReference type="ChEBI" id="CHEBI:58121"/>
        <dbReference type="ChEBI" id="CHEBI:58830"/>
        <dbReference type="EC" id="4.1.99.12"/>
    </reaction>
</comment>
<comment type="similarity">
    <text evidence="4">In the N-terminal section; belongs to the DHBP synthase family.</text>
</comment>
<dbReference type="SUPFAM" id="SSF142695">
    <property type="entry name" value="RibA-like"/>
    <property type="match status" value="1"/>
</dbReference>
<keyword evidence="10" id="KW-0460">Magnesium</keyword>
<dbReference type="EC" id="4.1.99.12" evidence="6 10"/>